<gene>
    <name evidence="3" type="ORF">BJ971_001841</name>
</gene>
<dbReference type="PROSITE" id="PS51257">
    <property type="entry name" value="PROKAR_LIPOPROTEIN"/>
    <property type="match status" value="1"/>
</dbReference>
<evidence type="ECO:0000313" key="4">
    <source>
        <dbReference type="Proteomes" id="UP000578112"/>
    </source>
</evidence>
<reference evidence="3 4" key="1">
    <citation type="submission" date="2020-08" db="EMBL/GenBank/DDBJ databases">
        <title>Sequencing the genomes of 1000 actinobacteria strains.</title>
        <authorList>
            <person name="Klenk H.-P."/>
        </authorList>
    </citation>
    <scope>NUCLEOTIDE SEQUENCE [LARGE SCALE GENOMIC DNA]</scope>
    <source>
        <strain evidence="3 4">DSM 43149</strain>
    </source>
</reference>
<dbReference type="Pfam" id="PF13845">
    <property type="entry name" value="Septum_form"/>
    <property type="match status" value="1"/>
</dbReference>
<sequence length="288" mass="30207">MRTTVALLAVLLAAGCSATPPAGTDGDLADDWAVPGTPAPFRPQAGQCHEALTTNGALDDYRPVDCGELHVSETIRVGTPADAEVAPAPGTAGAKAAYRECSDAATDFLGGPLRGARIAVQVVWPTRAGWAGGARWFRCDVTTADLDGRSRVSRTGSLAGELAHASPLRLACFDPTVEGGTVTAMTAAPCNGAHRAEFAGLWTAPDISYSKLESDTELSAAGCRGVIARFAALPDDSDLQFRSGWISYNPTRPEWLSGERLVRCFIYFAERTFSRSLKGAGPGVLPVR</sequence>
<dbReference type="Proteomes" id="UP000578112">
    <property type="component" value="Unassembled WGS sequence"/>
</dbReference>
<keyword evidence="1" id="KW-0732">Signal</keyword>
<accession>A0A7W7MP95</accession>
<dbReference type="InterPro" id="IPR026004">
    <property type="entry name" value="Septum_form"/>
</dbReference>
<feature type="chain" id="PRO_5031095865" description="Septum formation-related domain-containing protein" evidence="1">
    <location>
        <begin position="23"/>
        <end position="288"/>
    </location>
</feature>
<keyword evidence="4" id="KW-1185">Reference proteome</keyword>
<feature type="domain" description="Septum formation-related" evidence="2">
    <location>
        <begin position="45"/>
        <end position="264"/>
    </location>
</feature>
<dbReference type="AlphaFoldDB" id="A0A7W7MP95"/>
<evidence type="ECO:0000259" key="2">
    <source>
        <dbReference type="Pfam" id="PF13845"/>
    </source>
</evidence>
<proteinExistence type="predicted"/>
<dbReference type="EMBL" id="JACHNH010000001">
    <property type="protein sequence ID" value="MBB4761285.1"/>
    <property type="molecule type" value="Genomic_DNA"/>
</dbReference>
<comment type="caution">
    <text evidence="3">The sequence shown here is derived from an EMBL/GenBank/DDBJ whole genome shotgun (WGS) entry which is preliminary data.</text>
</comment>
<evidence type="ECO:0000313" key="3">
    <source>
        <dbReference type="EMBL" id="MBB4761285.1"/>
    </source>
</evidence>
<protein>
    <recommendedName>
        <fullName evidence="2">Septum formation-related domain-containing protein</fullName>
    </recommendedName>
</protein>
<evidence type="ECO:0000256" key="1">
    <source>
        <dbReference type="SAM" id="SignalP"/>
    </source>
</evidence>
<feature type="signal peptide" evidence="1">
    <location>
        <begin position="1"/>
        <end position="22"/>
    </location>
</feature>
<name>A0A7W7MP95_9ACTN</name>
<organism evidence="3 4">
    <name type="scientific">Actinoplanes digitatis</name>
    <dbReference type="NCBI Taxonomy" id="1868"/>
    <lineage>
        <taxon>Bacteria</taxon>
        <taxon>Bacillati</taxon>
        <taxon>Actinomycetota</taxon>
        <taxon>Actinomycetes</taxon>
        <taxon>Micromonosporales</taxon>
        <taxon>Micromonosporaceae</taxon>
        <taxon>Actinoplanes</taxon>
    </lineage>
</organism>
<dbReference type="RefSeq" id="WP_184991599.1">
    <property type="nucleotide sequence ID" value="NZ_BOMK01000018.1"/>
</dbReference>